<feature type="domain" description="Sulfatase N-terminal" evidence="5">
    <location>
        <begin position="54"/>
        <end position="386"/>
    </location>
</feature>
<comment type="similarity">
    <text evidence="1">Belongs to the sulfatase family.</text>
</comment>
<dbReference type="EMBL" id="SACO01000004">
    <property type="protein sequence ID" value="RVU05955.1"/>
    <property type="molecule type" value="Genomic_DNA"/>
</dbReference>
<dbReference type="PANTHER" id="PTHR42693">
    <property type="entry name" value="ARYLSULFATASE FAMILY MEMBER"/>
    <property type="match status" value="1"/>
</dbReference>
<feature type="chain" id="PRO_5019226526" evidence="4">
    <location>
        <begin position="24"/>
        <end position="502"/>
    </location>
</feature>
<comment type="caution">
    <text evidence="6">The sequence shown here is derived from an EMBL/GenBank/DDBJ whole genome shotgun (WGS) entry which is preliminary data.</text>
</comment>
<gene>
    <name evidence="6" type="ORF">EOE18_07635</name>
</gene>
<dbReference type="GO" id="GO:0004065">
    <property type="term" value="F:arylsulfatase activity"/>
    <property type="evidence" value="ECO:0007669"/>
    <property type="project" value="TreeGrafter"/>
</dbReference>
<keyword evidence="2" id="KW-0378">Hydrolase</keyword>
<evidence type="ECO:0000256" key="4">
    <source>
        <dbReference type="SAM" id="SignalP"/>
    </source>
</evidence>
<organism evidence="6 7">
    <name type="scientific">Novosphingobium umbonatum</name>
    <dbReference type="NCBI Taxonomy" id="1908524"/>
    <lineage>
        <taxon>Bacteria</taxon>
        <taxon>Pseudomonadati</taxon>
        <taxon>Pseudomonadota</taxon>
        <taxon>Alphaproteobacteria</taxon>
        <taxon>Sphingomonadales</taxon>
        <taxon>Sphingomonadaceae</taxon>
        <taxon>Novosphingobium</taxon>
    </lineage>
</organism>
<evidence type="ECO:0000256" key="3">
    <source>
        <dbReference type="SAM" id="MobiDB-lite"/>
    </source>
</evidence>
<dbReference type="OrthoDB" id="9803751at2"/>
<dbReference type="Proteomes" id="UP000282837">
    <property type="component" value="Unassembled WGS sequence"/>
</dbReference>
<feature type="region of interest" description="Disordered" evidence="3">
    <location>
        <begin position="24"/>
        <end position="48"/>
    </location>
</feature>
<keyword evidence="4" id="KW-0732">Signal</keyword>
<feature type="signal peptide" evidence="4">
    <location>
        <begin position="1"/>
        <end position="23"/>
    </location>
</feature>
<dbReference type="Pfam" id="PF00884">
    <property type="entry name" value="Sulfatase"/>
    <property type="match status" value="1"/>
</dbReference>
<evidence type="ECO:0000256" key="2">
    <source>
        <dbReference type="ARBA" id="ARBA00022801"/>
    </source>
</evidence>
<accession>A0A437N7Q2</accession>
<proteinExistence type="inferred from homology"/>
<dbReference type="Gene3D" id="3.40.720.10">
    <property type="entry name" value="Alkaline Phosphatase, subunit A"/>
    <property type="match status" value="1"/>
</dbReference>
<dbReference type="AlphaFoldDB" id="A0A437N7Q2"/>
<protein>
    <submittedName>
        <fullName evidence="6">Sulfatase</fullName>
    </submittedName>
</protein>
<keyword evidence="7" id="KW-1185">Reference proteome</keyword>
<dbReference type="SUPFAM" id="SSF53649">
    <property type="entry name" value="Alkaline phosphatase-like"/>
    <property type="match status" value="1"/>
</dbReference>
<dbReference type="InterPro" id="IPR017850">
    <property type="entry name" value="Alkaline_phosphatase_core_sf"/>
</dbReference>
<evidence type="ECO:0000256" key="1">
    <source>
        <dbReference type="ARBA" id="ARBA00008779"/>
    </source>
</evidence>
<evidence type="ECO:0000259" key="5">
    <source>
        <dbReference type="Pfam" id="PF00884"/>
    </source>
</evidence>
<dbReference type="InterPro" id="IPR000917">
    <property type="entry name" value="Sulfatase_N"/>
</dbReference>
<evidence type="ECO:0000313" key="7">
    <source>
        <dbReference type="Proteomes" id="UP000282837"/>
    </source>
</evidence>
<reference evidence="6 7" key="1">
    <citation type="submission" date="2019-01" db="EMBL/GenBank/DDBJ databases">
        <authorList>
            <person name="Chen W.-M."/>
        </authorList>
    </citation>
    <scope>NUCLEOTIDE SEQUENCE [LARGE SCALE GENOMIC DNA]</scope>
    <source>
        <strain evidence="6 7">FSY-9</strain>
    </source>
</reference>
<evidence type="ECO:0000313" key="6">
    <source>
        <dbReference type="EMBL" id="RVU05955.1"/>
    </source>
</evidence>
<sequence length="502" mass="55057">MARIPLCALLATASLLLYAPASGAPARPASNARPMASPPATATPRASMPRASMPNVLVILADDLGWPDVSAYGGRDVPTPNLDRIAASGAAFSSGYVTASVCAVSRAGLLTGRMPMRFGFTYNINDEGDAGAGLPVSEKTIAERLKPLGYRTGAFGKWHVGSEDRFYPTNRGFDEFFGFLAGETVYVDPKTPGIVTTPTKADAGKPPFEQRLRNGVVIEGAGRHRVDNFNRYLTDEITDHAVDFIDRSAKQKQPFFSYVAYNAPHWPLQVPQAWYDRFAHIKDPVRRTYVAMIAAMDAGVGRILDKLEQRGLRENTMVVFLSDNGCPVQFGFCNEAHPWGAGKFTYLEGGVRVPFLFAYPRGMKPKGVVDQSVSSLDILPTILKAAAPESPLPRELEGQDLIASAQSKGPDQRLMVWGQAPVYAAKQGPWRVWRSDDWGSRALHNLAQDPWEKTDISAANRQHSDRLNAAIDQFAQSLPQPLWKLHSTRKVVIGGRETEWVY</sequence>
<dbReference type="PANTHER" id="PTHR42693:SF53">
    <property type="entry name" value="ENDO-4-O-SULFATASE"/>
    <property type="match status" value="1"/>
</dbReference>
<dbReference type="InterPro" id="IPR050738">
    <property type="entry name" value="Sulfatase"/>
</dbReference>
<name>A0A437N7Q2_9SPHN</name>